<proteinExistence type="predicted"/>
<evidence type="ECO:0000313" key="1">
    <source>
        <dbReference type="EMBL" id="MER2999249.1"/>
    </source>
</evidence>
<organism evidence="1 2">
    <name type="scientific">Pontibacter populi</name>
    <dbReference type="NCBI Taxonomy" id="890055"/>
    <lineage>
        <taxon>Bacteria</taxon>
        <taxon>Pseudomonadati</taxon>
        <taxon>Bacteroidota</taxon>
        <taxon>Cytophagia</taxon>
        <taxon>Cytophagales</taxon>
        <taxon>Hymenobacteraceae</taxon>
        <taxon>Pontibacter</taxon>
    </lineage>
</organism>
<gene>
    <name evidence="1" type="ORF">ABS362_16985</name>
</gene>
<reference evidence="1 2" key="1">
    <citation type="submission" date="2024-06" db="EMBL/GenBank/DDBJ databases">
        <title>Pontibacter populi HYL7-15.</title>
        <authorList>
            <person name="Kim M.K."/>
        </authorList>
    </citation>
    <scope>NUCLEOTIDE SEQUENCE [LARGE SCALE GENOMIC DNA]</scope>
    <source>
        <strain evidence="1 2">HYL7-15</strain>
    </source>
</reference>
<evidence type="ECO:0000313" key="2">
    <source>
        <dbReference type="Proteomes" id="UP001476807"/>
    </source>
</evidence>
<evidence type="ECO:0008006" key="3">
    <source>
        <dbReference type="Google" id="ProtNLM"/>
    </source>
</evidence>
<dbReference type="RefSeq" id="WP_350413932.1">
    <property type="nucleotide sequence ID" value="NZ_JBEOKT010000020.1"/>
</dbReference>
<name>A0ABV1RY07_9BACT</name>
<comment type="caution">
    <text evidence="1">The sequence shown here is derived from an EMBL/GenBank/DDBJ whole genome shotgun (WGS) entry which is preliminary data.</text>
</comment>
<accession>A0ABV1RY07</accession>
<protein>
    <recommendedName>
        <fullName evidence="3">STAS domain-containing protein</fullName>
    </recommendedName>
</protein>
<dbReference type="Proteomes" id="UP001476807">
    <property type="component" value="Unassembled WGS sequence"/>
</dbReference>
<sequence length="137" mass="15366">MAASFLSTNTIERSPLTEAFYFALPALHEHTFSSVKKSIDTLLVKVKNYGVSTVIVDASFADVSMRENTLNLVINYLAIGLKMAHVKCLTIIGFKDEGTNAHMQHILSQVERLLYPSLEIKHFKNLDNAQLLPKFKV</sequence>
<dbReference type="EMBL" id="JBEOKT010000020">
    <property type="protein sequence ID" value="MER2999249.1"/>
    <property type="molecule type" value="Genomic_DNA"/>
</dbReference>
<keyword evidence="2" id="KW-1185">Reference proteome</keyword>